<dbReference type="InterPro" id="IPR016169">
    <property type="entry name" value="FAD-bd_PCMH_sub2"/>
</dbReference>
<evidence type="ECO:0000256" key="1">
    <source>
        <dbReference type="ARBA" id="ARBA00005466"/>
    </source>
</evidence>
<evidence type="ECO:0000313" key="6">
    <source>
        <dbReference type="EMBL" id="KAK4461499.1"/>
    </source>
</evidence>
<dbReference type="PROSITE" id="PS51387">
    <property type="entry name" value="FAD_PCMH"/>
    <property type="match status" value="1"/>
</dbReference>
<dbReference type="AlphaFoldDB" id="A0AAV9HN82"/>
<dbReference type="Pfam" id="PF08031">
    <property type="entry name" value="BBE"/>
    <property type="match status" value="1"/>
</dbReference>
<dbReference type="Proteomes" id="UP001321749">
    <property type="component" value="Unassembled WGS sequence"/>
</dbReference>
<keyword evidence="4" id="KW-0732">Signal</keyword>
<name>A0AAV9HN82_9PEZI</name>
<comment type="similarity">
    <text evidence="1">Belongs to the oxygen-dependent FAD-linked oxidoreductase family.</text>
</comment>
<dbReference type="EMBL" id="MU864990">
    <property type="protein sequence ID" value="KAK4461499.1"/>
    <property type="molecule type" value="Genomic_DNA"/>
</dbReference>
<dbReference type="InterPro" id="IPR016166">
    <property type="entry name" value="FAD-bd_PCMH"/>
</dbReference>
<protein>
    <submittedName>
        <fullName evidence="6">6-hydroxy-D-nicotine oxidase</fullName>
    </submittedName>
</protein>
<dbReference type="Pfam" id="PF01565">
    <property type="entry name" value="FAD_binding_4"/>
    <property type="match status" value="1"/>
</dbReference>
<dbReference type="InterPro" id="IPR006094">
    <property type="entry name" value="Oxid_FAD_bind_N"/>
</dbReference>
<dbReference type="InterPro" id="IPR036318">
    <property type="entry name" value="FAD-bd_PCMH-like_sf"/>
</dbReference>
<reference evidence="6" key="2">
    <citation type="submission" date="2023-06" db="EMBL/GenBank/DDBJ databases">
        <authorList>
            <consortium name="Lawrence Berkeley National Laboratory"/>
            <person name="Mondo S.J."/>
            <person name="Hensen N."/>
            <person name="Bonometti L."/>
            <person name="Westerberg I."/>
            <person name="Brannstrom I.O."/>
            <person name="Guillou S."/>
            <person name="Cros-Aarteil S."/>
            <person name="Calhoun S."/>
            <person name="Haridas S."/>
            <person name="Kuo A."/>
            <person name="Pangilinan J."/>
            <person name="Riley R."/>
            <person name="Labutti K."/>
            <person name="Andreopoulos B."/>
            <person name="Lipzen A."/>
            <person name="Chen C."/>
            <person name="Yanf M."/>
            <person name="Daum C."/>
            <person name="Ng V."/>
            <person name="Clum A."/>
            <person name="Steindorff A."/>
            <person name="Ohm R."/>
            <person name="Martin F."/>
            <person name="Silar P."/>
            <person name="Natvig D."/>
            <person name="Lalanne C."/>
            <person name="Gautier V."/>
            <person name="Ament-Velasquez S.L."/>
            <person name="Kruys A."/>
            <person name="Hutchinson M.I."/>
            <person name="Powell A.J."/>
            <person name="Barry K."/>
            <person name="Miller A.N."/>
            <person name="Grigoriev I.V."/>
            <person name="Debuchy R."/>
            <person name="Gladieux P."/>
            <person name="Thoren M.H."/>
            <person name="Johannesson H."/>
        </authorList>
    </citation>
    <scope>NUCLEOTIDE SEQUENCE</scope>
    <source>
        <strain evidence="6">PSN324</strain>
    </source>
</reference>
<feature type="chain" id="PRO_5043945131" evidence="4">
    <location>
        <begin position="22"/>
        <end position="617"/>
    </location>
</feature>
<keyword evidence="2" id="KW-0560">Oxidoreductase</keyword>
<feature type="domain" description="FAD-binding PCMH-type" evidence="5">
    <location>
        <begin position="160"/>
        <end position="339"/>
    </location>
</feature>
<keyword evidence="7" id="KW-1185">Reference proteome</keyword>
<evidence type="ECO:0000256" key="3">
    <source>
        <dbReference type="SAM" id="MobiDB-lite"/>
    </source>
</evidence>
<feature type="region of interest" description="Disordered" evidence="3">
    <location>
        <begin position="44"/>
        <end position="66"/>
    </location>
</feature>
<evidence type="ECO:0000313" key="7">
    <source>
        <dbReference type="Proteomes" id="UP001321749"/>
    </source>
</evidence>
<dbReference type="InterPro" id="IPR050432">
    <property type="entry name" value="FAD-linked_Oxidoreductases_BP"/>
</dbReference>
<evidence type="ECO:0000256" key="4">
    <source>
        <dbReference type="SAM" id="SignalP"/>
    </source>
</evidence>
<dbReference type="PANTHER" id="PTHR13878:SF91">
    <property type="entry name" value="FAD BINDING DOMAIN PROTEIN (AFU_ORTHOLOGUE AFUA_6G12070)-RELATED"/>
    <property type="match status" value="1"/>
</dbReference>
<sequence>MQSGSMRVLAAILSLPGVAQATFKFPAGFKPVYPDYSVGPAAVTPRSPDDLDVAGQEEARGGPGGGSSYATCRYLPSDAAWPSQNEWNGLNNTVGGRLIRGEPVARNVCYGATTNEAACATLREKWGVVDPFLTDPVNLMSPYWLNNSCSPFLGPAGSCTQGNIANYAIRVTGANDVIAGLQFARNKNIRLTIKNTGHDYLGRSTGEGSLALWTYNLKDINVIDYRSSRYTGKAVKVGAGVGVLEAYTAAKNAGLRVVGGNCPTVGLAGGWLPGGGHGPLAGAYGLGADQALEFDVVTARGQRLTASPTQNSDLYWALSGGGPGNYAVVLSVTVKAYPDGPVAGSSILFVNTNPDSYYAAVKAWIERLAYLDVNLPKLSSVGMFTNDFFSLDPITLPDATEAQLQSALAPFLAELARLNITVLSSETRASPTFLDHYRYFTTDDSINGTSLTIGNRLIPRSLTKPTTIPTLISTIRGIAASNPAAVFSILSNNVKAPKENSVLPAWRDSLFLLDFGIALPGDAASPAVKQNQATVNSWIDSFRAITPGGGSYANEATWDNANWKADYYGANYNRLAGIKARYDPEYLLFGQVAVGSDAVWKTANADGSGRLCRRSGR</sequence>
<feature type="signal peptide" evidence="4">
    <location>
        <begin position="1"/>
        <end position="21"/>
    </location>
</feature>
<accession>A0AAV9HN82</accession>
<organism evidence="6 7">
    <name type="scientific">Cladorrhinum samala</name>
    <dbReference type="NCBI Taxonomy" id="585594"/>
    <lineage>
        <taxon>Eukaryota</taxon>
        <taxon>Fungi</taxon>
        <taxon>Dikarya</taxon>
        <taxon>Ascomycota</taxon>
        <taxon>Pezizomycotina</taxon>
        <taxon>Sordariomycetes</taxon>
        <taxon>Sordariomycetidae</taxon>
        <taxon>Sordariales</taxon>
        <taxon>Podosporaceae</taxon>
        <taxon>Cladorrhinum</taxon>
    </lineage>
</organism>
<dbReference type="GO" id="GO:0016491">
    <property type="term" value="F:oxidoreductase activity"/>
    <property type="evidence" value="ECO:0007669"/>
    <property type="project" value="UniProtKB-KW"/>
</dbReference>
<comment type="caution">
    <text evidence="6">The sequence shown here is derived from an EMBL/GenBank/DDBJ whole genome shotgun (WGS) entry which is preliminary data.</text>
</comment>
<dbReference type="GO" id="GO:0071949">
    <property type="term" value="F:FAD binding"/>
    <property type="evidence" value="ECO:0007669"/>
    <property type="project" value="InterPro"/>
</dbReference>
<dbReference type="InterPro" id="IPR012951">
    <property type="entry name" value="BBE"/>
</dbReference>
<proteinExistence type="inferred from homology"/>
<dbReference type="Gene3D" id="3.30.465.10">
    <property type="match status" value="2"/>
</dbReference>
<evidence type="ECO:0000256" key="2">
    <source>
        <dbReference type="ARBA" id="ARBA00023002"/>
    </source>
</evidence>
<gene>
    <name evidence="6" type="ORF">QBC42DRAFT_287490</name>
</gene>
<reference evidence="6" key="1">
    <citation type="journal article" date="2023" name="Mol. Phylogenet. Evol.">
        <title>Genome-scale phylogeny and comparative genomics of the fungal order Sordariales.</title>
        <authorList>
            <person name="Hensen N."/>
            <person name="Bonometti L."/>
            <person name="Westerberg I."/>
            <person name="Brannstrom I.O."/>
            <person name="Guillou S."/>
            <person name="Cros-Aarteil S."/>
            <person name="Calhoun S."/>
            <person name="Haridas S."/>
            <person name="Kuo A."/>
            <person name="Mondo S."/>
            <person name="Pangilinan J."/>
            <person name="Riley R."/>
            <person name="LaButti K."/>
            <person name="Andreopoulos B."/>
            <person name="Lipzen A."/>
            <person name="Chen C."/>
            <person name="Yan M."/>
            <person name="Daum C."/>
            <person name="Ng V."/>
            <person name="Clum A."/>
            <person name="Steindorff A."/>
            <person name="Ohm R.A."/>
            <person name="Martin F."/>
            <person name="Silar P."/>
            <person name="Natvig D.O."/>
            <person name="Lalanne C."/>
            <person name="Gautier V."/>
            <person name="Ament-Velasquez S.L."/>
            <person name="Kruys A."/>
            <person name="Hutchinson M.I."/>
            <person name="Powell A.J."/>
            <person name="Barry K."/>
            <person name="Miller A.N."/>
            <person name="Grigoriev I.V."/>
            <person name="Debuchy R."/>
            <person name="Gladieux P."/>
            <person name="Hiltunen Thoren M."/>
            <person name="Johannesson H."/>
        </authorList>
    </citation>
    <scope>NUCLEOTIDE SEQUENCE</scope>
    <source>
        <strain evidence="6">PSN324</strain>
    </source>
</reference>
<dbReference type="PANTHER" id="PTHR13878">
    <property type="entry name" value="GULONOLACTONE OXIDASE"/>
    <property type="match status" value="1"/>
</dbReference>
<evidence type="ECO:0000259" key="5">
    <source>
        <dbReference type="PROSITE" id="PS51387"/>
    </source>
</evidence>
<dbReference type="SUPFAM" id="SSF56176">
    <property type="entry name" value="FAD-binding/transporter-associated domain-like"/>
    <property type="match status" value="1"/>
</dbReference>